<dbReference type="AlphaFoldDB" id="A0A1I1E244"/>
<dbReference type="Gene3D" id="2.50.20.10">
    <property type="entry name" value="Lipoprotein localisation LolA/LolB/LppX"/>
    <property type="match status" value="1"/>
</dbReference>
<organism evidence="1 2">
    <name type="scientific">Streptomyces aidingensis</name>
    <dbReference type="NCBI Taxonomy" id="910347"/>
    <lineage>
        <taxon>Bacteria</taxon>
        <taxon>Bacillati</taxon>
        <taxon>Actinomycetota</taxon>
        <taxon>Actinomycetes</taxon>
        <taxon>Kitasatosporales</taxon>
        <taxon>Streptomycetaceae</taxon>
        <taxon>Streptomyces</taxon>
    </lineage>
</organism>
<accession>A0A1I1E244</accession>
<dbReference type="InterPro" id="IPR052944">
    <property type="entry name" value="Sporulation_related"/>
</dbReference>
<keyword evidence="1" id="KW-0449">Lipoprotein</keyword>
<proteinExistence type="predicted"/>
<dbReference type="Proteomes" id="UP000199207">
    <property type="component" value="Unassembled WGS sequence"/>
</dbReference>
<protein>
    <submittedName>
        <fullName evidence="1">Outer membrane lipoprotein-sorting protein</fullName>
    </submittedName>
</protein>
<sequence length="293" mass="30864">MGMDMAANAKLRRVLVPAAVVTGVAAAGAGLYPALASDGSPDLPEVTAEELIVRIAESDTEELTGTVRVRSGFEIPGLAELAESFGGSEAGRLASLASGTSTLKVAVDGPERQRLELGSGSEEFTMIHNQEDVWLYDGAENTAYHSTVPEHPDVAEAPEDWGPYGELTPQELAERVLEETEGTAELTVQGTGRVAGQDVYQLLVEPVGDHGKTGFLTVESVRISVDAETGLPLAVTVNSPDRQLMDVAFSQISYDRPAGGSFEFTPPEGAEVVEINPEAPLEGVFGGEGLFEH</sequence>
<name>A0A1I1E244_9ACTN</name>
<dbReference type="STRING" id="910347.SAMN05421773_10192"/>
<dbReference type="PANTHER" id="PTHR37507:SF2">
    <property type="entry name" value="SPORULATION PROTEIN YDCC"/>
    <property type="match status" value="1"/>
</dbReference>
<dbReference type="SUPFAM" id="SSF89392">
    <property type="entry name" value="Prokaryotic lipoproteins and lipoprotein localization factors"/>
    <property type="match status" value="1"/>
</dbReference>
<reference evidence="1 2" key="1">
    <citation type="submission" date="2016-10" db="EMBL/GenBank/DDBJ databases">
        <authorList>
            <person name="de Groot N.N."/>
        </authorList>
    </citation>
    <scope>NUCLEOTIDE SEQUENCE [LARGE SCALE GENOMIC DNA]</scope>
    <source>
        <strain evidence="1 2">CGMCC 4.5739</strain>
    </source>
</reference>
<keyword evidence="2" id="KW-1185">Reference proteome</keyword>
<evidence type="ECO:0000313" key="2">
    <source>
        <dbReference type="Proteomes" id="UP000199207"/>
    </source>
</evidence>
<dbReference type="EMBL" id="FOLM01000001">
    <property type="protein sequence ID" value="SFB81339.1"/>
    <property type="molecule type" value="Genomic_DNA"/>
</dbReference>
<dbReference type="InterPro" id="IPR029046">
    <property type="entry name" value="LolA/LolB/LppX"/>
</dbReference>
<evidence type="ECO:0000313" key="1">
    <source>
        <dbReference type="EMBL" id="SFB81339.1"/>
    </source>
</evidence>
<gene>
    <name evidence="1" type="ORF">SAMN05421773_10192</name>
</gene>
<dbReference type="PANTHER" id="PTHR37507">
    <property type="entry name" value="SPORULATION PROTEIN YDCC"/>
    <property type="match status" value="1"/>
</dbReference>